<dbReference type="GO" id="GO:0005737">
    <property type="term" value="C:cytoplasm"/>
    <property type="evidence" value="ECO:0007669"/>
    <property type="project" value="UniProtKB-SubCell"/>
</dbReference>
<evidence type="ECO:0000313" key="14">
    <source>
        <dbReference type="Proteomes" id="UP000095237"/>
    </source>
</evidence>
<evidence type="ECO:0000256" key="12">
    <source>
        <dbReference type="RuleBase" id="RU003657"/>
    </source>
</evidence>
<protein>
    <recommendedName>
        <fullName evidence="11">Imidazole glycerol phosphate synthase subunit HisF</fullName>
        <ecNumber evidence="11">4.3.2.10</ecNumber>
    </recommendedName>
    <alternativeName>
        <fullName evidence="11">IGP synthase cyclase subunit</fullName>
    </alternativeName>
    <alternativeName>
        <fullName evidence="11">IGP synthase subunit HisF</fullName>
    </alternativeName>
    <alternativeName>
        <fullName evidence="11">ImGP synthase subunit HisF</fullName>
        <shortName evidence="11">IGPS subunit HisF</shortName>
    </alternativeName>
</protein>
<keyword evidence="14" id="KW-1185">Reference proteome</keyword>
<dbReference type="PANTHER" id="PTHR21235:SF2">
    <property type="entry name" value="IMIDAZOLE GLYCEROL PHOSPHATE SYNTHASE HISHF"/>
    <property type="match status" value="1"/>
</dbReference>
<reference evidence="13 14" key="1">
    <citation type="submission" date="2015-11" db="EMBL/GenBank/DDBJ databases">
        <title>Evidence for parallel genomic evolution in an endosymbiosis of termite gut flagellates.</title>
        <authorList>
            <person name="Zheng H."/>
        </authorList>
    </citation>
    <scope>NUCLEOTIDE SEQUENCE [LARGE SCALE GENOMIC DNA]</scope>
    <source>
        <strain evidence="13 14">CET450</strain>
    </source>
</reference>
<keyword evidence="7 11" id="KW-0368">Histidine biosynthesis</keyword>
<evidence type="ECO:0000256" key="1">
    <source>
        <dbReference type="ARBA" id="ARBA00004496"/>
    </source>
</evidence>
<comment type="caution">
    <text evidence="13">The sequence shown here is derived from an EMBL/GenBank/DDBJ whole genome shotgun (WGS) entry which is preliminary data.</text>
</comment>
<evidence type="ECO:0000256" key="6">
    <source>
        <dbReference type="ARBA" id="ARBA00022605"/>
    </source>
</evidence>
<dbReference type="InterPro" id="IPR011060">
    <property type="entry name" value="RibuloseP-bd_barrel"/>
</dbReference>
<dbReference type="GO" id="GO:0000107">
    <property type="term" value="F:imidazoleglycerol-phosphate synthase activity"/>
    <property type="evidence" value="ECO:0007669"/>
    <property type="project" value="UniProtKB-UniRule"/>
</dbReference>
<dbReference type="InterPro" id="IPR050064">
    <property type="entry name" value="IGPS_HisA/HisF"/>
</dbReference>
<keyword evidence="8 11" id="KW-0456">Lyase</keyword>
<dbReference type="EC" id="4.3.2.10" evidence="11"/>
<dbReference type="AlphaFoldDB" id="A0A1E5IMQ5"/>
<evidence type="ECO:0000256" key="11">
    <source>
        <dbReference type="HAMAP-Rule" id="MF_01013"/>
    </source>
</evidence>
<dbReference type="PANTHER" id="PTHR21235">
    <property type="entry name" value="IMIDAZOLE GLYCEROL PHOSPHATE SYNTHASE SUBUNIT HISF/H IGP SYNTHASE SUBUNIT HISF/H"/>
    <property type="match status" value="1"/>
</dbReference>
<keyword evidence="6 11" id="KW-0028">Amino-acid biosynthesis</keyword>
<dbReference type="FunFam" id="3.20.20.70:FF:000006">
    <property type="entry name" value="Imidazole glycerol phosphate synthase subunit HisF"/>
    <property type="match status" value="1"/>
</dbReference>
<evidence type="ECO:0000256" key="9">
    <source>
        <dbReference type="ARBA" id="ARBA00025475"/>
    </source>
</evidence>
<evidence type="ECO:0000256" key="4">
    <source>
        <dbReference type="ARBA" id="ARBA00011152"/>
    </source>
</evidence>
<dbReference type="InterPro" id="IPR004651">
    <property type="entry name" value="HisF"/>
</dbReference>
<dbReference type="CDD" id="cd04731">
    <property type="entry name" value="HisF"/>
    <property type="match status" value="1"/>
</dbReference>
<comment type="subunit">
    <text evidence="4 11">Heterodimer of HisH and HisF.</text>
</comment>
<evidence type="ECO:0000256" key="7">
    <source>
        <dbReference type="ARBA" id="ARBA00023102"/>
    </source>
</evidence>
<dbReference type="Proteomes" id="UP000095237">
    <property type="component" value="Unassembled WGS sequence"/>
</dbReference>
<dbReference type="SUPFAM" id="SSF51366">
    <property type="entry name" value="Ribulose-phoshate binding barrel"/>
    <property type="match status" value="1"/>
</dbReference>
<feature type="active site" evidence="11">
    <location>
        <position position="130"/>
    </location>
</feature>
<dbReference type="UniPathway" id="UPA00031">
    <property type="reaction ID" value="UER00010"/>
</dbReference>
<accession>A0A1E5IMQ5</accession>
<dbReference type="GO" id="GO:0016829">
    <property type="term" value="F:lyase activity"/>
    <property type="evidence" value="ECO:0007669"/>
    <property type="project" value="UniProtKB-KW"/>
</dbReference>
<gene>
    <name evidence="11" type="primary">hisF</name>
    <name evidence="13" type="ORF">ATZ36_12775</name>
</gene>
<evidence type="ECO:0000256" key="5">
    <source>
        <dbReference type="ARBA" id="ARBA00022490"/>
    </source>
</evidence>
<dbReference type="InterPro" id="IPR006062">
    <property type="entry name" value="His_biosynth"/>
</dbReference>
<comment type="catalytic activity">
    <reaction evidence="10 11">
        <text>5-[(5-phospho-1-deoxy-D-ribulos-1-ylimino)methylamino]-1-(5-phospho-beta-D-ribosyl)imidazole-4-carboxamide + L-glutamine = D-erythro-1-(imidazol-4-yl)glycerol 3-phosphate + 5-amino-1-(5-phospho-beta-D-ribosyl)imidazole-4-carboxamide + L-glutamate + H(+)</text>
        <dbReference type="Rhea" id="RHEA:24793"/>
        <dbReference type="ChEBI" id="CHEBI:15378"/>
        <dbReference type="ChEBI" id="CHEBI:29985"/>
        <dbReference type="ChEBI" id="CHEBI:58278"/>
        <dbReference type="ChEBI" id="CHEBI:58359"/>
        <dbReference type="ChEBI" id="CHEBI:58475"/>
        <dbReference type="ChEBI" id="CHEBI:58525"/>
        <dbReference type="EC" id="4.3.2.10"/>
    </reaction>
</comment>
<dbReference type="NCBIfam" id="TIGR00735">
    <property type="entry name" value="hisF"/>
    <property type="match status" value="1"/>
</dbReference>
<comment type="function">
    <text evidence="9 11">IGPS catalyzes the conversion of PRFAR and glutamine to IGP, AICAR and glutamate. The HisF subunit catalyzes the cyclization activity that produces IGP and AICAR from PRFAR using the ammonia provided by the HisH subunit.</text>
</comment>
<keyword evidence="5 11" id="KW-0963">Cytoplasm</keyword>
<comment type="pathway">
    <text evidence="2 11">Amino-acid biosynthesis; L-histidine biosynthesis; L-histidine from 5-phospho-alpha-D-ribose 1-diphosphate: step 5/9.</text>
</comment>
<feature type="active site" evidence="11">
    <location>
        <position position="11"/>
    </location>
</feature>
<dbReference type="InterPro" id="IPR013785">
    <property type="entry name" value="Aldolase_TIM"/>
</dbReference>
<evidence type="ECO:0000256" key="8">
    <source>
        <dbReference type="ARBA" id="ARBA00023239"/>
    </source>
</evidence>
<comment type="similarity">
    <text evidence="3 11 12">Belongs to the HisA/HisF family.</text>
</comment>
<sequence length="250" mass="26766">MLGIRVIPCLDVTDGRVVKGTNFVDLKDAGDPVEAAKQYNSDGADELVFLDITATHERRDTTVDLVRRTAEKVFIPLTVGGGIRTIEDIRNLLNAGADKVSLNSSAVKDPSIIKKASDKFGIQCIVVAIDAKKTGESKWNVFVHGGRIDTGIDAVLWAKKAVGFGAGEILLTSMDKDGTKDGYDVELLKVISSSVAIPVIASGGAGKVEHFSKACEYGASAVLAASLFHYKELTIKEVKEHLKSKNIPVR</sequence>
<dbReference type="HAMAP" id="MF_01013">
    <property type="entry name" value="HisF"/>
    <property type="match status" value="1"/>
</dbReference>
<dbReference type="GO" id="GO:0000105">
    <property type="term" value="P:L-histidine biosynthetic process"/>
    <property type="evidence" value="ECO:0007669"/>
    <property type="project" value="UniProtKB-UniRule"/>
</dbReference>
<evidence type="ECO:0000256" key="10">
    <source>
        <dbReference type="ARBA" id="ARBA00047838"/>
    </source>
</evidence>
<proteinExistence type="inferred from homology"/>
<name>A0A1E5IMQ5_ENDTX</name>
<comment type="subcellular location">
    <subcellularLocation>
        <location evidence="1 11">Cytoplasm</location>
    </subcellularLocation>
</comment>
<evidence type="ECO:0000256" key="2">
    <source>
        <dbReference type="ARBA" id="ARBA00005091"/>
    </source>
</evidence>
<dbReference type="Gene3D" id="3.20.20.70">
    <property type="entry name" value="Aldolase class I"/>
    <property type="match status" value="1"/>
</dbReference>
<dbReference type="EMBL" id="LNVX01000068">
    <property type="protein sequence ID" value="OEG71779.1"/>
    <property type="molecule type" value="Genomic_DNA"/>
</dbReference>
<organism evidence="13 14">
    <name type="scientific">Endomicrobium trichonymphae</name>
    <dbReference type="NCBI Taxonomy" id="1408204"/>
    <lineage>
        <taxon>Bacteria</taxon>
        <taxon>Pseudomonadati</taxon>
        <taxon>Elusimicrobiota</taxon>
        <taxon>Endomicrobiia</taxon>
        <taxon>Endomicrobiales</taxon>
        <taxon>Endomicrobiaceae</taxon>
        <taxon>Candidatus Endomicrobiellum</taxon>
    </lineage>
</organism>
<dbReference type="Pfam" id="PF00977">
    <property type="entry name" value="His_biosynth"/>
    <property type="match status" value="1"/>
</dbReference>
<evidence type="ECO:0000313" key="13">
    <source>
        <dbReference type="EMBL" id="OEG71779.1"/>
    </source>
</evidence>
<evidence type="ECO:0000256" key="3">
    <source>
        <dbReference type="ARBA" id="ARBA00009667"/>
    </source>
</evidence>